<dbReference type="PANTHER" id="PTHR42886:SF43">
    <property type="entry name" value="ABHYDROLASE DOMAIN-CONTAINING PROTEIN ABHD-5.1-RELATED"/>
    <property type="match status" value="1"/>
</dbReference>
<dbReference type="FunFam" id="3.40.50.1820:FF:000320">
    <property type="entry name" value="Abhydrolase domain-containing protein abhd-5.2"/>
    <property type="match status" value="1"/>
</dbReference>
<dbReference type="GO" id="GO:0005811">
    <property type="term" value="C:lipid droplet"/>
    <property type="evidence" value="ECO:0007669"/>
    <property type="project" value="TreeGrafter"/>
</dbReference>
<keyword evidence="4" id="KW-1185">Reference proteome</keyword>
<reference evidence="3" key="1">
    <citation type="submission" date="2022-11" db="EMBL/GenBank/DDBJ databases">
        <authorList>
            <person name="Kikuchi T."/>
        </authorList>
    </citation>
    <scope>NUCLEOTIDE SEQUENCE</scope>
    <source>
        <strain evidence="3">PS1010</strain>
    </source>
</reference>
<protein>
    <recommendedName>
        <fullName evidence="2">AB hydrolase-1 domain-containing protein</fullName>
    </recommendedName>
</protein>
<evidence type="ECO:0000256" key="1">
    <source>
        <dbReference type="ARBA" id="ARBA00038097"/>
    </source>
</evidence>
<dbReference type="GO" id="GO:0042171">
    <property type="term" value="F:lysophosphatidic acid acyltransferase activity"/>
    <property type="evidence" value="ECO:0007669"/>
    <property type="project" value="TreeGrafter"/>
</dbReference>
<evidence type="ECO:0000313" key="3">
    <source>
        <dbReference type="EMBL" id="CAI5453167.1"/>
    </source>
</evidence>
<dbReference type="PRINTS" id="PR00111">
    <property type="entry name" value="ABHYDROLASE"/>
</dbReference>
<dbReference type="EMBL" id="CANHGI010000005">
    <property type="protein sequence ID" value="CAI5453167.1"/>
    <property type="molecule type" value="Genomic_DNA"/>
</dbReference>
<dbReference type="GO" id="GO:0006654">
    <property type="term" value="P:phosphatidic acid biosynthetic process"/>
    <property type="evidence" value="ECO:0007669"/>
    <property type="project" value="TreeGrafter"/>
</dbReference>
<dbReference type="InterPro" id="IPR029058">
    <property type="entry name" value="AB_hydrolase_fold"/>
</dbReference>
<sequence length="331" mass="38117">MTTSEAVSSFRVPIFSSCSKLQKLAESENKILTSLGIKYLSRLIKIPFQNSEINTITVECEQSRPKVAYPIVLIHGFGAGSALWGSAIKRFAQIQTVFAMDLLGFARSSRPKFSENHEEAESEIVESIEMWRNEMRLEKMNIVAHSFGGYLATSYAIKYPSRVHNLILADPWGFTDKDPNRFPQTKTIRFIRWFVETYNPLTIMRMFGSFGPNLMRRTRPDLKDKYSENVYDYIYLCNSQRPSGEKAFKNIATDLAWAKRPMAQRFHELDTKVPVTFIHGVRSWIDYESVSHLYDLEHVNQYVVEGAGHHVYADNSDRFNDIVVNTLENSK</sequence>
<comment type="similarity">
    <text evidence="1">Belongs to the peptidase S33 family. ABHD4/ABHD5 subfamily.</text>
</comment>
<comment type="caution">
    <text evidence="3">The sequence shown here is derived from an EMBL/GenBank/DDBJ whole genome shotgun (WGS) entry which is preliminary data.</text>
</comment>
<organism evidence="3 4">
    <name type="scientific">Caenorhabditis angaria</name>
    <dbReference type="NCBI Taxonomy" id="860376"/>
    <lineage>
        <taxon>Eukaryota</taxon>
        <taxon>Metazoa</taxon>
        <taxon>Ecdysozoa</taxon>
        <taxon>Nematoda</taxon>
        <taxon>Chromadorea</taxon>
        <taxon>Rhabditida</taxon>
        <taxon>Rhabditina</taxon>
        <taxon>Rhabditomorpha</taxon>
        <taxon>Rhabditoidea</taxon>
        <taxon>Rhabditidae</taxon>
        <taxon>Peloderinae</taxon>
        <taxon>Caenorhabditis</taxon>
    </lineage>
</organism>
<proteinExistence type="inferred from homology"/>
<accession>A0A9P1IXQ8</accession>
<dbReference type="PANTHER" id="PTHR42886">
    <property type="entry name" value="RE40534P-RELATED"/>
    <property type="match status" value="1"/>
</dbReference>
<dbReference type="Proteomes" id="UP001152747">
    <property type="component" value="Unassembled WGS sequence"/>
</dbReference>
<dbReference type="AlphaFoldDB" id="A0A9P1IXQ8"/>
<evidence type="ECO:0000259" key="2">
    <source>
        <dbReference type="Pfam" id="PF00561"/>
    </source>
</evidence>
<dbReference type="GO" id="GO:0005739">
    <property type="term" value="C:mitochondrion"/>
    <property type="evidence" value="ECO:0007669"/>
    <property type="project" value="TreeGrafter"/>
</dbReference>
<dbReference type="GO" id="GO:0055088">
    <property type="term" value="P:lipid homeostasis"/>
    <property type="evidence" value="ECO:0007669"/>
    <property type="project" value="TreeGrafter"/>
</dbReference>
<gene>
    <name evidence="3" type="ORF">CAMP_LOCUS15804</name>
</gene>
<dbReference type="OrthoDB" id="7457040at2759"/>
<feature type="domain" description="AB hydrolase-1" evidence="2">
    <location>
        <begin position="69"/>
        <end position="315"/>
    </location>
</feature>
<dbReference type="Pfam" id="PF00561">
    <property type="entry name" value="Abhydrolase_1"/>
    <property type="match status" value="1"/>
</dbReference>
<name>A0A9P1IXQ8_9PELO</name>
<dbReference type="SUPFAM" id="SSF53474">
    <property type="entry name" value="alpha/beta-Hydrolases"/>
    <property type="match status" value="1"/>
</dbReference>
<dbReference type="InterPro" id="IPR000073">
    <property type="entry name" value="AB_hydrolase_1"/>
</dbReference>
<dbReference type="GO" id="GO:0052689">
    <property type="term" value="F:carboxylic ester hydrolase activity"/>
    <property type="evidence" value="ECO:0007669"/>
    <property type="project" value="TreeGrafter"/>
</dbReference>
<dbReference type="Gene3D" id="3.40.50.1820">
    <property type="entry name" value="alpha/beta hydrolase"/>
    <property type="match status" value="1"/>
</dbReference>
<evidence type="ECO:0000313" key="4">
    <source>
        <dbReference type="Proteomes" id="UP001152747"/>
    </source>
</evidence>